<proteinExistence type="predicted"/>
<gene>
    <name evidence="1" type="ORF">COX18_00330</name>
</gene>
<accession>A0A2H0AAK9</accession>
<dbReference type="InterPro" id="IPR013406">
    <property type="entry name" value="CHP02574_addiction_mod"/>
</dbReference>
<reference evidence="1 2" key="1">
    <citation type="submission" date="2017-09" db="EMBL/GenBank/DDBJ databases">
        <title>Depth-based differentiation of microbial function through sediment-hosted aquifers and enrichment of novel symbionts in the deep terrestrial subsurface.</title>
        <authorList>
            <person name="Probst A.J."/>
            <person name="Ladd B."/>
            <person name="Jarett J.K."/>
            <person name="Geller-Mcgrath D.E."/>
            <person name="Sieber C.M."/>
            <person name="Emerson J.B."/>
            <person name="Anantharaman K."/>
            <person name="Thomas B.C."/>
            <person name="Malmstrom R."/>
            <person name="Stieglmeier M."/>
            <person name="Klingl A."/>
            <person name="Woyke T."/>
            <person name="Ryan C.M."/>
            <person name="Banfield J.F."/>
        </authorList>
    </citation>
    <scope>NUCLEOTIDE SEQUENCE [LARGE SCALE GENOMIC DNA]</scope>
    <source>
        <strain evidence="1">CG23_combo_of_CG06-09_8_20_14_all_40_23</strain>
    </source>
</reference>
<organism evidence="1 2">
    <name type="scientific">Candidatus Desantisbacteria bacterium CG23_combo_of_CG06-09_8_20_14_all_40_23</name>
    <dbReference type="NCBI Taxonomy" id="1974550"/>
    <lineage>
        <taxon>Bacteria</taxon>
        <taxon>Candidatus Desantisiibacteriota</taxon>
    </lineage>
</organism>
<dbReference type="EMBL" id="PCSH01000009">
    <property type="protein sequence ID" value="PIP42423.1"/>
    <property type="molecule type" value="Genomic_DNA"/>
</dbReference>
<dbReference type="Pfam" id="PF09720">
    <property type="entry name" value="Unstab_antitox"/>
    <property type="match status" value="1"/>
</dbReference>
<sequence length="83" mass="9420">MEGKMNQAVEKIITQALRTPLKDRAVIAERLISSLDPATDLDVEIAWQEEIHRRVTEVDKGVVNCIPWEVVQQRLRRNAVATG</sequence>
<protein>
    <recommendedName>
        <fullName evidence="3">Addiction module antitoxin RelB</fullName>
    </recommendedName>
</protein>
<name>A0A2H0AAK9_9BACT</name>
<comment type="caution">
    <text evidence="1">The sequence shown here is derived from an EMBL/GenBank/DDBJ whole genome shotgun (WGS) entry which is preliminary data.</text>
</comment>
<evidence type="ECO:0008006" key="3">
    <source>
        <dbReference type="Google" id="ProtNLM"/>
    </source>
</evidence>
<dbReference type="Proteomes" id="UP000231067">
    <property type="component" value="Unassembled WGS sequence"/>
</dbReference>
<dbReference type="AlphaFoldDB" id="A0A2H0AAK9"/>
<evidence type="ECO:0000313" key="1">
    <source>
        <dbReference type="EMBL" id="PIP42423.1"/>
    </source>
</evidence>
<evidence type="ECO:0000313" key="2">
    <source>
        <dbReference type="Proteomes" id="UP000231067"/>
    </source>
</evidence>
<dbReference type="NCBIfam" id="TIGR02574">
    <property type="entry name" value="stabl_TIGR02574"/>
    <property type="match status" value="1"/>
</dbReference>